<gene>
    <name evidence="3" type="ORF">ENS41_02785</name>
</gene>
<name>A0A7C4GEW3_UNCW3</name>
<feature type="domain" description="NAD-dependent epimerase/dehydratase" evidence="2">
    <location>
        <begin position="4"/>
        <end position="229"/>
    </location>
</feature>
<protein>
    <submittedName>
        <fullName evidence="3">NAD-dependent epimerase/dehydratase family protein</fullName>
    </submittedName>
</protein>
<dbReference type="Gene3D" id="3.40.50.720">
    <property type="entry name" value="NAD(P)-binding Rossmann-like Domain"/>
    <property type="match status" value="1"/>
</dbReference>
<evidence type="ECO:0000256" key="1">
    <source>
        <dbReference type="ARBA" id="ARBA00007637"/>
    </source>
</evidence>
<dbReference type="GO" id="GO:0008743">
    <property type="term" value="F:L-threonine 3-dehydrogenase activity"/>
    <property type="evidence" value="ECO:0007669"/>
    <property type="project" value="TreeGrafter"/>
</dbReference>
<dbReference type="InterPro" id="IPR036291">
    <property type="entry name" value="NAD(P)-bd_dom_sf"/>
</dbReference>
<evidence type="ECO:0000259" key="2">
    <source>
        <dbReference type="Pfam" id="PF01370"/>
    </source>
</evidence>
<dbReference type="AlphaFoldDB" id="A0A7C4GEW3"/>
<dbReference type="SUPFAM" id="SSF51735">
    <property type="entry name" value="NAD(P)-binding Rossmann-fold domains"/>
    <property type="match status" value="1"/>
</dbReference>
<proteinExistence type="inferred from homology"/>
<dbReference type="EMBL" id="DSUT01000050">
    <property type="protein sequence ID" value="HGK27861.1"/>
    <property type="molecule type" value="Genomic_DNA"/>
</dbReference>
<dbReference type="PANTHER" id="PTHR42687:SF1">
    <property type="entry name" value="L-THREONINE 3-DEHYDROGENASE, MITOCHONDRIAL"/>
    <property type="match status" value="1"/>
</dbReference>
<dbReference type="PANTHER" id="PTHR42687">
    <property type="entry name" value="L-THREONINE 3-DEHYDROGENASE"/>
    <property type="match status" value="1"/>
</dbReference>
<comment type="similarity">
    <text evidence="1">Belongs to the NAD(P)-dependent epimerase/dehydratase family.</text>
</comment>
<organism evidence="3">
    <name type="scientific">candidate division WOR-3 bacterium</name>
    <dbReference type="NCBI Taxonomy" id="2052148"/>
    <lineage>
        <taxon>Bacteria</taxon>
        <taxon>Bacteria division WOR-3</taxon>
    </lineage>
</organism>
<reference evidence="3" key="1">
    <citation type="journal article" date="2020" name="mSystems">
        <title>Genome- and Community-Level Interaction Insights into Carbon Utilization and Element Cycling Functions of Hydrothermarchaeota in Hydrothermal Sediment.</title>
        <authorList>
            <person name="Zhou Z."/>
            <person name="Liu Y."/>
            <person name="Xu W."/>
            <person name="Pan J."/>
            <person name="Luo Z.H."/>
            <person name="Li M."/>
        </authorList>
    </citation>
    <scope>NUCLEOTIDE SEQUENCE [LARGE SCALE GENOMIC DNA]</scope>
    <source>
        <strain evidence="3">SpSt-488</strain>
    </source>
</reference>
<dbReference type="FunFam" id="3.40.50.720:FF:000077">
    <property type="entry name" value="L-threonine 3-dehydrogenase, mitochondrial"/>
    <property type="match status" value="1"/>
</dbReference>
<sequence>MKRILVTGAVGQIGSELTLALRERYGGENVVATGRKTTPSAELRDTGPFYFINVNDRDSVLEVVKRHDIDTIYHMAAILSAAGEKNPALCWDVNVNGLYNILEIARELGMAKVIVPSSIAAFGPETPRDNTPNDTILKPKTMYGITKVAGELLGDYYFYKYGLDVRGLRYPGIISHETLPGGGTTDYAVEIFYEAIKCGSYKCFLREDTRLPMMYMPDCINATIMLAEADLTRLRHHCDFNVSAMSFSAGELAAAIRRYIPGFTVTYEPDFRQAIADSWPTSMDDTPAREEWGWKPQYGLDAMVKDMLEVLGERHKAGKLGC</sequence>
<comment type="caution">
    <text evidence="3">The sequence shown here is derived from an EMBL/GenBank/DDBJ whole genome shotgun (WGS) entry which is preliminary data.</text>
</comment>
<dbReference type="GO" id="GO:0006567">
    <property type="term" value="P:L-threonine catabolic process"/>
    <property type="evidence" value="ECO:0007669"/>
    <property type="project" value="TreeGrafter"/>
</dbReference>
<dbReference type="InterPro" id="IPR001509">
    <property type="entry name" value="Epimerase_deHydtase"/>
</dbReference>
<dbReference type="Pfam" id="PF01370">
    <property type="entry name" value="Epimerase"/>
    <property type="match status" value="1"/>
</dbReference>
<evidence type="ECO:0000313" key="3">
    <source>
        <dbReference type="EMBL" id="HGK27861.1"/>
    </source>
</evidence>
<dbReference type="InterPro" id="IPR051225">
    <property type="entry name" value="NAD(P)_epim/dehydratase"/>
</dbReference>
<accession>A0A7C4GEW3</accession>